<dbReference type="InterPro" id="IPR016181">
    <property type="entry name" value="Acyl_CoA_acyltransferase"/>
</dbReference>
<accession>A0A4Q5LFP0</accession>
<dbReference type="RefSeq" id="WP_129919234.1">
    <property type="nucleotide sequence ID" value="NZ_SEWE01000002.1"/>
</dbReference>
<reference evidence="4 5" key="1">
    <citation type="submission" date="2019-02" db="EMBL/GenBank/DDBJ databases">
        <title>Bacterial novel species isolated from soil.</title>
        <authorList>
            <person name="Jung H.-Y."/>
        </authorList>
    </citation>
    <scope>NUCLEOTIDE SEQUENCE [LARGE SCALE GENOMIC DNA]</scope>
    <source>
        <strain evidence="4 5">1-3-3-3</strain>
    </source>
</reference>
<protein>
    <submittedName>
        <fullName evidence="4">GNAT family N-acetyltransferase</fullName>
    </submittedName>
</protein>
<dbReference type="EMBL" id="SEWE01000002">
    <property type="protein sequence ID" value="RYU84267.1"/>
    <property type="molecule type" value="Genomic_DNA"/>
</dbReference>
<evidence type="ECO:0000313" key="5">
    <source>
        <dbReference type="Proteomes" id="UP000294155"/>
    </source>
</evidence>
<dbReference type="InterPro" id="IPR000182">
    <property type="entry name" value="GNAT_dom"/>
</dbReference>
<evidence type="ECO:0000256" key="2">
    <source>
        <dbReference type="ARBA" id="ARBA00023315"/>
    </source>
</evidence>
<keyword evidence="5" id="KW-1185">Reference proteome</keyword>
<evidence type="ECO:0000259" key="3">
    <source>
        <dbReference type="PROSITE" id="PS51186"/>
    </source>
</evidence>
<dbReference type="SUPFAM" id="SSF55729">
    <property type="entry name" value="Acyl-CoA N-acyltransferases (Nat)"/>
    <property type="match status" value="1"/>
</dbReference>
<dbReference type="Pfam" id="PF00583">
    <property type="entry name" value="Acetyltransf_1"/>
    <property type="match status" value="1"/>
</dbReference>
<dbReference type="Gene3D" id="3.40.630.30">
    <property type="match status" value="1"/>
</dbReference>
<dbReference type="PROSITE" id="PS51186">
    <property type="entry name" value="GNAT"/>
    <property type="match status" value="1"/>
</dbReference>
<dbReference type="CDD" id="cd04301">
    <property type="entry name" value="NAT_SF"/>
    <property type="match status" value="1"/>
</dbReference>
<keyword evidence="1 4" id="KW-0808">Transferase</keyword>
<dbReference type="OrthoDB" id="1178186at2"/>
<dbReference type="AlphaFoldDB" id="A0A4Q5LFP0"/>
<dbReference type="GO" id="GO:0016747">
    <property type="term" value="F:acyltransferase activity, transferring groups other than amino-acyl groups"/>
    <property type="evidence" value="ECO:0007669"/>
    <property type="project" value="InterPro"/>
</dbReference>
<dbReference type="InterPro" id="IPR050832">
    <property type="entry name" value="Bact_Acetyltransf"/>
</dbReference>
<feature type="domain" description="N-acetyltransferase" evidence="3">
    <location>
        <begin position="8"/>
        <end position="141"/>
    </location>
</feature>
<dbReference type="Proteomes" id="UP000294155">
    <property type="component" value="Unassembled WGS sequence"/>
</dbReference>
<evidence type="ECO:0000256" key="1">
    <source>
        <dbReference type="ARBA" id="ARBA00022679"/>
    </source>
</evidence>
<organism evidence="4 5">
    <name type="scientific">Hymenobacter persicinus</name>
    <dbReference type="NCBI Taxonomy" id="2025506"/>
    <lineage>
        <taxon>Bacteria</taxon>
        <taxon>Pseudomonadati</taxon>
        <taxon>Bacteroidota</taxon>
        <taxon>Cytophagia</taxon>
        <taxon>Cytophagales</taxon>
        <taxon>Hymenobacteraceae</taxon>
        <taxon>Hymenobacter</taxon>
    </lineage>
</organism>
<comment type="caution">
    <text evidence="4">The sequence shown here is derived from an EMBL/GenBank/DDBJ whole genome shotgun (WGS) entry which is preliminary data.</text>
</comment>
<dbReference type="PANTHER" id="PTHR43877">
    <property type="entry name" value="AMINOALKYLPHOSPHONATE N-ACETYLTRANSFERASE-RELATED-RELATED"/>
    <property type="match status" value="1"/>
</dbReference>
<proteinExistence type="predicted"/>
<name>A0A4Q5LFP0_9BACT</name>
<sequence>MAGPDAELTIRAIEAADTYPLRHAVLWPDQPLAYVRVPDDEAGVHLGAFHDAELVAVISLFVTGPEARFRKFATRPDWQRRGVGSRLLAATFAAARQLGAQRIWCDARQDAAAFYTRFGLRPEGPVFYKGPVAYQRMRCGL</sequence>
<gene>
    <name evidence="4" type="ORF">EWM57_00825</name>
</gene>
<keyword evidence="2" id="KW-0012">Acyltransferase</keyword>
<dbReference type="PANTHER" id="PTHR43877:SF1">
    <property type="entry name" value="ACETYLTRANSFERASE"/>
    <property type="match status" value="1"/>
</dbReference>
<evidence type="ECO:0000313" key="4">
    <source>
        <dbReference type="EMBL" id="RYU84267.1"/>
    </source>
</evidence>